<dbReference type="PROSITE" id="PS50995">
    <property type="entry name" value="HTH_MARR_2"/>
    <property type="match status" value="1"/>
</dbReference>
<dbReference type="PANTHER" id="PTHR42756">
    <property type="entry name" value="TRANSCRIPTIONAL REGULATOR, MARR"/>
    <property type="match status" value="1"/>
</dbReference>
<accession>A0AA47EKW3</accession>
<protein>
    <submittedName>
        <fullName evidence="6">MarR family transcriptional regulator</fullName>
    </submittedName>
</protein>
<dbReference type="InterPro" id="IPR000835">
    <property type="entry name" value="HTH_MarR-typ"/>
</dbReference>
<dbReference type="GO" id="GO:0003677">
    <property type="term" value="F:DNA binding"/>
    <property type="evidence" value="ECO:0007669"/>
    <property type="project" value="UniProtKB-KW"/>
</dbReference>
<reference evidence="6" key="1">
    <citation type="submission" date="2021-11" db="EMBL/GenBank/DDBJ databases">
        <title>Clostridia strains as spoilage organisms.</title>
        <authorList>
            <person name="Wambui J."/>
            <person name="Stevens M.J.A."/>
            <person name="Stephan R."/>
        </authorList>
    </citation>
    <scope>NUCLEOTIDE SEQUENCE</scope>
    <source>
        <strain evidence="6">CF009</strain>
    </source>
</reference>
<dbReference type="AlphaFoldDB" id="A0AA47EKW3"/>
<dbReference type="InterPro" id="IPR001387">
    <property type="entry name" value="Cro/C1-type_HTH"/>
</dbReference>
<dbReference type="SMART" id="SM00347">
    <property type="entry name" value="HTH_MARR"/>
    <property type="match status" value="1"/>
</dbReference>
<keyword evidence="3" id="KW-0804">Transcription</keyword>
<evidence type="ECO:0000259" key="5">
    <source>
        <dbReference type="PROSITE" id="PS50995"/>
    </source>
</evidence>
<keyword evidence="2" id="KW-0238">DNA-binding</keyword>
<dbReference type="EMBL" id="CP086239">
    <property type="protein sequence ID" value="WAG60483.1"/>
    <property type="molecule type" value="Genomic_DNA"/>
</dbReference>
<evidence type="ECO:0000256" key="1">
    <source>
        <dbReference type="ARBA" id="ARBA00023015"/>
    </source>
</evidence>
<proteinExistence type="predicted"/>
<gene>
    <name evidence="6" type="ORF">LL038_23650</name>
</gene>
<evidence type="ECO:0000259" key="4">
    <source>
        <dbReference type="PROSITE" id="PS50943"/>
    </source>
</evidence>
<organism evidence="6 7">
    <name type="scientific">Clostridium estertheticum</name>
    <dbReference type="NCBI Taxonomy" id="238834"/>
    <lineage>
        <taxon>Bacteria</taxon>
        <taxon>Bacillati</taxon>
        <taxon>Bacillota</taxon>
        <taxon>Clostridia</taxon>
        <taxon>Eubacteriales</taxon>
        <taxon>Clostridiaceae</taxon>
        <taxon>Clostridium</taxon>
    </lineage>
</organism>
<dbReference type="PROSITE" id="PS50943">
    <property type="entry name" value="HTH_CROC1"/>
    <property type="match status" value="1"/>
</dbReference>
<dbReference type="Pfam" id="PF01047">
    <property type="entry name" value="MarR"/>
    <property type="match status" value="1"/>
</dbReference>
<dbReference type="PANTHER" id="PTHR42756:SF1">
    <property type="entry name" value="TRANSCRIPTIONAL REPRESSOR OF EMRAB OPERON"/>
    <property type="match status" value="1"/>
</dbReference>
<dbReference type="Gene3D" id="1.10.10.10">
    <property type="entry name" value="Winged helix-like DNA-binding domain superfamily/Winged helix DNA-binding domain"/>
    <property type="match status" value="1"/>
</dbReference>
<keyword evidence="1" id="KW-0805">Transcription regulation</keyword>
<evidence type="ECO:0000313" key="6">
    <source>
        <dbReference type="EMBL" id="WAG60483.1"/>
    </source>
</evidence>
<dbReference type="Proteomes" id="UP001164733">
    <property type="component" value="Chromosome"/>
</dbReference>
<dbReference type="SUPFAM" id="SSF46785">
    <property type="entry name" value="Winged helix' DNA-binding domain"/>
    <property type="match status" value="1"/>
</dbReference>
<evidence type="ECO:0000256" key="2">
    <source>
        <dbReference type="ARBA" id="ARBA00023125"/>
    </source>
</evidence>
<sequence length="149" mass="17056">MMDINDNEFVEKFIVDSVRLIKKTSDTFTKSITLNGGFTIPQLNVMRELVTEDGLSLKELSKRLNLSHSTVSGIIDRLETRGTVIRKQDTCDGRFTQIFMSEKVNNYIKNTMNRMYTPFINAIQNALPEEKTKILEGLSIFCRLLKASK</sequence>
<evidence type="ECO:0000256" key="3">
    <source>
        <dbReference type="ARBA" id="ARBA00023163"/>
    </source>
</evidence>
<dbReference type="RefSeq" id="WP_253199909.1">
    <property type="nucleotide sequence ID" value="NZ_CP086239.1"/>
</dbReference>
<name>A0AA47EKW3_9CLOT</name>
<dbReference type="InterPro" id="IPR036390">
    <property type="entry name" value="WH_DNA-bd_sf"/>
</dbReference>
<feature type="domain" description="HTH cro/C1-type" evidence="4">
    <location>
        <begin position="46"/>
        <end position="74"/>
    </location>
</feature>
<feature type="domain" description="HTH marR-type" evidence="5">
    <location>
        <begin position="1"/>
        <end position="146"/>
    </location>
</feature>
<evidence type="ECO:0000313" key="7">
    <source>
        <dbReference type="Proteomes" id="UP001164733"/>
    </source>
</evidence>
<dbReference type="InterPro" id="IPR036388">
    <property type="entry name" value="WH-like_DNA-bd_sf"/>
</dbReference>
<dbReference type="GO" id="GO:0003700">
    <property type="term" value="F:DNA-binding transcription factor activity"/>
    <property type="evidence" value="ECO:0007669"/>
    <property type="project" value="InterPro"/>
</dbReference>